<dbReference type="STRING" id="632335.Calkr_2147"/>
<name>E4S5V2_CALA7</name>
<dbReference type="EMBL" id="CP002326">
    <property type="protein sequence ID" value="ADQ41612.1"/>
    <property type="molecule type" value="Genomic_DNA"/>
</dbReference>
<gene>
    <name evidence="1" type="ordered locus">Calkr_2147</name>
</gene>
<proteinExistence type="predicted"/>
<evidence type="ECO:0008006" key="3">
    <source>
        <dbReference type="Google" id="ProtNLM"/>
    </source>
</evidence>
<reference evidence="1 2" key="2">
    <citation type="journal article" date="2011" name="J. Bacteriol.">
        <title>Complete genome sequences for the anaerobic, extremely thermophilic plant biomass-degrading bacteria Caldicellulosiruptor hydrothermalis, Caldicellulosiruptor kristjanssonii, Caldicellulosiruptor kronotskyensis, Caldicellulosiruptor owensenis, and Caldicellulosiruptor lactoaceticus.</title>
        <authorList>
            <person name="Blumer-Schuette S.E."/>
            <person name="Ozdemir I."/>
            <person name="Mistry D."/>
            <person name="Lucas S."/>
            <person name="Lapidus A."/>
            <person name="Cheng J.F."/>
            <person name="Goodwin L.A."/>
            <person name="Pitluck S."/>
            <person name="Land M.L."/>
            <person name="Hauser L.J."/>
            <person name="Woyke T."/>
            <person name="Mikhailova N."/>
            <person name="Pati A."/>
            <person name="Kyrpides N.C."/>
            <person name="Ivanova N."/>
            <person name="Detter J.C."/>
            <person name="Walston-Davenport K."/>
            <person name="Han S."/>
            <person name="Adams M.W."/>
            <person name="Kelly R.M."/>
        </authorList>
    </citation>
    <scope>NUCLEOTIDE SEQUENCE [LARGE SCALE GENOMIC DNA]</scope>
    <source>
        <strain evidence="2">ATCC 700853 / DSM 12137 / I77R1B</strain>
    </source>
</reference>
<keyword evidence="2" id="KW-1185">Reference proteome</keyword>
<evidence type="ECO:0000313" key="1">
    <source>
        <dbReference type="EMBL" id="ADQ41612.1"/>
    </source>
</evidence>
<reference key="1">
    <citation type="submission" date="2010-11" db="EMBL/GenBank/DDBJ databases">
        <title>Complete sequence of chromosome of Caldicellulosiruptor kristjanssonii 177R1B.</title>
        <authorList>
            <consortium name="US DOE Joint Genome Institute"/>
            <person name="Lucas S."/>
            <person name="Copeland A."/>
            <person name="Lapidus A."/>
            <person name="Cheng J.-F."/>
            <person name="Bruce D."/>
            <person name="Goodwin L."/>
            <person name="Pitluck S."/>
            <person name="Davenport K."/>
            <person name="Detter J.C."/>
            <person name="Han C."/>
            <person name="Tapia R."/>
            <person name="Land M."/>
            <person name="Hauser L."/>
            <person name="Jeffries C."/>
            <person name="Kyrpides N."/>
            <person name="Ivanova N."/>
            <person name="Mikhailova N."/>
            <person name="Blumer-Schuette S.E."/>
            <person name="Kelly R.M."/>
            <person name="Woyke T."/>
        </authorList>
    </citation>
    <scope>NUCLEOTIDE SEQUENCE</scope>
    <source>
        <strain>177R1B</strain>
    </source>
</reference>
<accession>E4S5V2</accession>
<dbReference type="HOGENOM" id="CLU_2768039_0_0_9"/>
<dbReference type="AlphaFoldDB" id="E4S5V2"/>
<organism evidence="1 2">
    <name type="scientific">Caldicellulosiruptor acetigenus (strain ATCC 700853 / DSM 12137 / I77R1B)</name>
    <name type="common">Caldicellulosiruptor kristjanssonii</name>
    <dbReference type="NCBI Taxonomy" id="632335"/>
    <lineage>
        <taxon>Bacteria</taxon>
        <taxon>Bacillati</taxon>
        <taxon>Bacillota</taxon>
        <taxon>Bacillota incertae sedis</taxon>
        <taxon>Caldicellulosiruptorales</taxon>
        <taxon>Caldicellulosiruptoraceae</taxon>
        <taxon>Caldicellulosiruptor</taxon>
    </lineage>
</organism>
<dbReference type="KEGG" id="cki:Calkr_2147"/>
<sequence length="69" mass="8061">MDILKKIQELHKQGYHIELTFTWLSVSKKDVPVYFVALCDNKDFDRICGSSTNSVEEAFIKVLNQLQER</sequence>
<dbReference type="Proteomes" id="UP000009256">
    <property type="component" value="Chromosome"/>
</dbReference>
<protein>
    <recommendedName>
        <fullName evidence="3">YcaO domain-containing protein</fullName>
    </recommendedName>
</protein>
<dbReference type="RefSeq" id="WP_013433333.1">
    <property type="nucleotide sequence ID" value="NC_014721.1"/>
</dbReference>
<evidence type="ECO:0000313" key="2">
    <source>
        <dbReference type="Proteomes" id="UP000009256"/>
    </source>
</evidence>